<reference evidence="1" key="1">
    <citation type="submission" date="2020-08" db="EMBL/GenBank/DDBJ databases">
        <title>Genome public.</title>
        <authorList>
            <person name="Liu C."/>
            <person name="Sun Q."/>
        </authorList>
    </citation>
    <scope>NUCLEOTIDE SEQUENCE</scope>
    <source>
        <strain evidence="1">NSJ-40</strain>
    </source>
</reference>
<comment type="caution">
    <text evidence="1">The sequence shown here is derived from an EMBL/GenBank/DDBJ whole genome shotgun (WGS) entry which is preliminary data.</text>
</comment>
<dbReference type="Proteomes" id="UP000651482">
    <property type="component" value="Unassembled WGS sequence"/>
</dbReference>
<organism evidence="1 2">
    <name type="scientific">Yeguia hominis</name>
    <dbReference type="NCBI Taxonomy" id="2763662"/>
    <lineage>
        <taxon>Bacteria</taxon>
        <taxon>Bacillati</taxon>
        <taxon>Bacillota</taxon>
        <taxon>Clostridia</taxon>
        <taxon>Eubacteriales</taxon>
        <taxon>Yeguiaceae</taxon>
        <taxon>Yeguia</taxon>
    </lineage>
</organism>
<name>A0A926HMQ5_9FIRM</name>
<keyword evidence="2" id="KW-1185">Reference proteome</keyword>
<dbReference type="EMBL" id="JACRSN010000006">
    <property type="protein sequence ID" value="MBC8533387.1"/>
    <property type="molecule type" value="Genomic_DNA"/>
</dbReference>
<protein>
    <submittedName>
        <fullName evidence="1">Uncharacterized protein</fullName>
    </submittedName>
</protein>
<sequence>MKLDLDAQGYVRGYTDSGEATGVDYDGVVPDDFAETCRDYRYQDGALLLDAERAAQRAASKAEFAEWEALLFWFRWYDNQCMQYQRAQRQQTPFDRDIAALDEQAAVSQARIRALEQKYGGRMQDGEEAN</sequence>
<evidence type="ECO:0000313" key="1">
    <source>
        <dbReference type="EMBL" id="MBC8533387.1"/>
    </source>
</evidence>
<dbReference type="RefSeq" id="WP_249318750.1">
    <property type="nucleotide sequence ID" value="NZ_JACRSN010000006.1"/>
</dbReference>
<gene>
    <name evidence="1" type="ORF">IAG03_05075</name>
</gene>
<dbReference type="AlphaFoldDB" id="A0A926HMQ5"/>
<accession>A0A926HMQ5</accession>
<proteinExistence type="predicted"/>
<evidence type="ECO:0000313" key="2">
    <source>
        <dbReference type="Proteomes" id="UP000651482"/>
    </source>
</evidence>